<feature type="domain" description="DUF4216" evidence="2">
    <location>
        <begin position="126"/>
        <end position="169"/>
    </location>
</feature>
<organism evidence="4 5">
    <name type="scientific">Centaurea solstitialis</name>
    <name type="common">yellow star-thistle</name>
    <dbReference type="NCBI Taxonomy" id="347529"/>
    <lineage>
        <taxon>Eukaryota</taxon>
        <taxon>Viridiplantae</taxon>
        <taxon>Streptophyta</taxon>
        <taxon>Embryophyta</taxon>
        <taxon>Tracheophyta</taxon>
        <taxon>Spermatophyta</taxon>
        <taxon>Magnoliopsida</taxon>
        <taxon>eudicotyledons</taxon>
        <taxon>Gunneridae</taxon>
        <taxon>Pentapetalae</taxon>
        <taxon>asterids</taxon>
        <taxon>campanulids</taxon>
        <taxon>Asterales</taxon>
        <taxon>Asteraceae</taxon>
        <taxon>Carduoideae</taxon>
        <taxon>Cardueae</taxon>
        <taxon>Centaureinae</taxon>
        <taxon>Centaurea</taxon>
    </lineage>
</organism>
<evidence type="ECO:0000256" key="1">
    <source>
        <dbReference type="SAM" id="MobiDB-lite"/>
    </source>
</evidence>
<evidence type="ECO:0000313" key="5">
    <source>
        <dbReference type="Proteomes" id="UP001172457"/>
    </source>
</evidence>
<gene>
    <name evidence="4" type="ORF">OSB04_027727</name>
</gene>
<evidence type="ECO:0000259" key="2">
    <source>
        <dbReference type="Pfam" id="PF13952"/>
    </source>
</evidence>
<dbReference type="PANTHER" id="PTHR48258:SF14">
    <property type="entry name" value="OS02G0583300 PROTEIN"/>
    <property type="match status" value="1"/>
</dbReference>
<proteinExistence type="predicted"/>
<dbReference type="Pfam" id="PF13952">
    <property type="entry name" value="DUF4216"/>
    <property type="match status" value="1"/>
</dbReference>
<evidence type="ECO:0000313" key="4">
    <source>
        <dbReference type="EMBL" id="KAJ9541221.1"/>
    </source>
</evidence>
<feature type="region of interest" description="Disordered" evidence="1">
    <location>
        <begin position="527"/>
        <end position="617"/>
    </location>
</feature>
<feature type="compositionally biased region" description="Acidic residues" evidence="1">
    <location>
        <begin position="536"/>
        <end position="569"/>
    </location>
</feature>
<evidence type="ECO:0000259" key="3">
    <source>
        <dbReference type="Pfam" id="PF13960"/>
    </source>
</evidence>
<feature type="domain" description="DUF4218" evidence="3">
    <location>
        <begin position="13"/>
        <end position="80"/>
    </location>
</feature>
<dbReference type="InterPro" id="IPR025312">
    <property type="entry name" value="DUF4216"/>
</dbReference>
<dbReference type="PANTHER" id="PTHR48258">
    <property type="entry name" value="DUF4218 DOMAIN-CONTAINING PROTEIN-RELATED"/>
    <property type="match status" value="1"/>
</dbReference>
<dbReference type="Pfam" id="PF13960">
    <property type="entry name" value="DUF4218"/>
    <property type="match status" value="1"/>
</dbReference>
<sequence length="795" mass="89335">MTHDMENAKEQLIKILCTFVMHLPEEAIQGDPVYMRWMYPFERYMKKIKNYVRNKARPEGSIAEGYVAEEALTFCSMYRRDLIVPTEMRMPHFQHVSCMCSNQYAHHYGAKSRTSDESRMKTNVLVFFIPLISTQNEWYKEDQYILATQANQVFYLQDLSKSQDYWKVVQEVNHRKIWDKDIIADVIEEDVIHDNNSNDLALSANLDGLTYTSLSIGEATKVEEIPTHARNDDDDFVDDADNDALDMDTFDDEIMAVVAHGGDAGGDPPLAGSQLTYFEMKPHLDGDPTLAADIVTGVSTLCAKIYSSSNNKFKEHYFYKRGWHKCVEALRQQIPPGMKSDAWNQLLEFYINEKNVHRDTVNSANKAKQKYPSYQGSKALVENRYEQRQAQGVFPSIIETFRENHTKNGIFPGGGFAQQQYQMLALKEAHVNVPNPLTDEQIMEQVLGKRHGNKQGRGQAIRRANSTSTMLAKRARPVEGRSYTQAEVDALLAKSDLRTTRLEKMLAVLLRGLKDKNIEVEFNEVEDLDKEGLYEDDKDDGDEDEGDEDEGDEDEGDEDEGEDEGEEDGNGVGLGRVPPYPAPVSYKETRPRPPTGTGVDHPAPVPAKSGTMPPAPAPGILKPGIPGPGTRPRFCGFSPAPSGAGKPGSPTGRLDVLTISRKWSSPVSSSQKVPASKAVVRTCPDYSALVRWEPLRVSNPRSRRLDVTTTEEIRGNAATNLPVFSRLTVPSGKNDTWYFPTLYYSRSGTLACECGNTSWVVKRELILTDQRNQTFAVVWSLLLLSLVRFIDEFDV</sequence>
<keyword evidence="5" id="KW-1185">Reference proteome</keyword>
<dbReference type="InterPro" id="IPR025452">
    <property type="entry name" value="DUF4218"/>
</dbReference>
<name>A0AA38WAH9_9ASTR</name>
<accession>A0AA38WAH9</accession>
<protein>
    <recommendedName>
        <fullName evidence="6">DUF4218 domain-containing protein</fullName>
    </recommendedName>
</protein>
<comment type="caution">
    <text evidence="4">The sequence shown here is derived from an EMBL/GenBank/DDBJ whole genome shotgun (WGS) entry which is preliminary data.</text>
</comment>
<dbReference type="Proteomes" id="UP001172457">
    <property type="component" value="Chromosome 7"/>
</dbReference>
<reference evidence="4" key="1">
    <citation type="submission" date="2023-03" db="EMBL/GenBank/DDBJ databases">
        <title>Chromosome-scale reference genome and RAD-based genetic map of yellow starthistle (Centaurea solstitialis) reveal putative structural variation and QTLs associated with invader traits.</title>
        <authorList>
            <person name="Reatini B."/>
            <person name="Cang F.A."/>
            <person name="Jiang Q."/>
            <person name="Mckibben M.T.W."/>
            <person name="Barker M.S."/>
            <person name="Rieseberg L.H."/>
            <person name="Dlugosch K.M."/>
        </authorList>
    </citation>
    <scope>NUCLEOTIDE SEQUENCE</scope>
    <source>
        <strain evidence="4">CAN-66</strain>
        <tissue evidence="4">Leaf</tissue>
    </source>
</reference>
<dbReference type="EMBL" id="JARYMX010000007">
    <property type="protein sequence ID" value="KAJ9541221.1"/>
    <property type="molecule type" value="Genomic_DNA"/>
</dbReference>
<evidence type="ECO:0008006" key="6">
    <source>
        <dbReference type="Google" id="ProtNLM"/>
    </source>
</evidence>
<dbReference type="AlphaFoldDB" id="A0AA38WAH9"/>